<dbReference type="PROSITE" id="PS51352">
    <property type="entry name" value="THIOREDOXIN_2"/>
    <property type="match status" value="1"/>
</dbReference>
<gene>
    <name evidence="7" type="ORF">FR932_04460</name>
</gene>
<dbReference type="OrthoDB" id="9785502at2"/>
<evidence type="ECO:0000256" key="2">
    <source>
        <dbReference type="ARBA" id="ARBA00022559"/>
    </source>
</evidence>
<dbReference type="CDD" id="cd00340">
    <property type="entry name" value="GSH_Peroxidase"/>
    <property type="match status" value="1"/>
</dbReference>
<dbReference type="SUPFAM" id="SSF52833">
    <property type="entry name" value="Thioredoxin-like"/>
    <property type="match status" value="1"/>
</dbReference>
<dbReference type="InterPro" id="IPR000889">
    <property type="entry name" value="Glutathione_peroxidase"/>
</dbReference>
<dbReference type="KEGG" id="mmaa:FR932_04460"/>
<sequence length="159" mass="17815">MTKLYDFEVTTITGEQKKLSDYNGQAVLIVNTASKCGFTNQYAELEELNQTYGDKGLAILGFPCNQFKQQEKGSDADINSFCQLNFGVTFDMFSKIDVNGDNADPLYNWLKSEARGLLGSKGIKWNFTKFLVNRDGDVVERFAPTVSPKGMIKDIEKLL</sequence>
<dbReference type="RefSeq" id="WP_019439249.1">
    <property type="nucleotide sequence ID" value="NZ_ALOE01000001.1"/>
</dbReference>
<evidence type="ECO:0000256" key="4">
    <source>
        <dbReference type="PIRSR" id="PIRSR000303-1"/>
    </source>
</evidence>
<dbReference type="InterPro" id="IPR036249">
    <property type="entry name" value="Thioredoxin-like_sf"/>
</dbReference>
<dbReference type="Proteomes" id="UP000327424">
    <property type="component" value="Chromosome"/>
</dbReference>
<keyword evidence="2 5" id="KW-0575">Peroxidase</keyword>
<dbReference type="InterPro" id="IPR029760">
    <property type="entry name" value="GPX_CS"/>
</dbReference>
<dbReference type="GO" id="GO:0034599">
    <property type="term" value="P:cellular response to oxidative stress"/>
    <property type="evidence" value="ECO:0007669"/>
    <property type="project" value="TreeGrafter"/>
</dbReference>
<dbReference type="InterPro" id="IPR013766">
    <property type="entry name" value="Thioredoxin_domain"/>
</dbReference>
<proteinExistence type="inferred from homology"/>
<keyword evidence="3 5" id="KW-0560">Oxidoreductase</keyword>
<dbReference type="InterPro" id="IPR029759">
    <property type="entry name" value="GPX_AS"/>
</dbReference>
<dbReference type="PANTHER" id="PTHR11592:SF78">
    <property type="entry name" value="GLUTATHIONE PEROXIDASE"/>
    <property type="match status" value="1"/>
</dbReference>
<evidence type="ECO:0000259" key="6">
    <source>
        <dbReference type="PROSITE" id="PS51352"/>
    </source>
</evidence>
<dbReference type="PRINTS" id="PR01011">
    <property type="entry name" value="GLUTPROXDASE"/>
</dbReference>
<dbReference type="PROSITE" id="PS51355">
    <property type="entry name" value="GLUTATHIONE_PEROXID_3"/>
    <property type="match status" value="1"/>
</dbReference>
<feature type="active site" evidence="4">
    <location>
        <position position="36"/>
    </location>
</feature>
<dbReference type="PROSITE" id="PS00460">
    <property type="entry name" value="GLUTATHIONE_PEROXID_1"/>
    <property type="match status" value="1"/>
</dbReference>
<protein>
    <recommendedName>
        <fullName evidence="5">Glutathione peroxidase</fullName>
    </recommendedName>
</protein>
<dbReference type="AlphaFoldDB" id="A0A5J6WGH3"/>
<accession>A0A5J6WGH3</accession>
<dbReference type="GO" id="GO:0004601">
    <property type="term" value="F:peroxidase activity"/>
    <property type="evidence" value="ECO:0007669"/>
    <property type="project" value="UniProtKB-KW"/>
</dbReference>
<dbReference type="EMBL" id="CP044399">
    <property type="protein sequence ID" value="QFI37133.1"/>
    <property type="molecule type" value="Genomic_DNA"/>
</dbReference>
<feature type="domain" description="Thioredoxin" evidence="6">
    <location>
        <begin position="1"/>
        <end position="159"/>
    </location>
</feature>
<name>A0A5J6WGH3_MORMI</name>
<dbReference type="PANTHER" id="PTHR11592">
    <property type="entry name" value="GLUTATHIONE PEROXIDASE"/>
    <property type="match status" value="1"/>
</dbReference>
<keyword evidence="8" id="KW-1185">Reference proteome</keyword>
<dbReference type="FunFam" id="3.40.30.10:FF:000010">
    <property type="entry name" value="Glutathione peroxidase"/>
    <property type="match status" value="1"/>
</dbReference>
<evidence type="ECO:0000313" key="8">
    <source>
        <dbReference type="Proteomes" id="UP000327424"/>
    </source>
</evidence>
<evidence type="ECO:0000256" key="1">
    <source>
        <dbReference type="ARBA" id="ARBA00006926"/>
    </source>
</evidence>
<evidence type="ECO:0000313" key="7">
    <source>
        <dbReference type="EMBL" id="QFI37133.1"/>
    </source>
</evidence>
<reference evidence="7 8" key="1">
    <citation type="submission" date="2019-09" db="EMBL/GenBank/DDBJ databases">
        <title>Hybrid Assembly of the complete Genome of the Deep-Sea Bacterium Moritella marina from long Nanopore and Illumina reads.</title>
        <authorList>
            <person name="Magin S."/>
            <person name="Georgoulis A."/>
            <person name="Papadimitriou K."/>
            <person name="Iliakis G."/>
            <person name="Vorgias C.E."/>
        </authorList>
    </citation>
    <scope>NUCLEOTIDE SEQUENCE [LARGE SCALE GENOMIC DNA]</scope>
    <source>
        <strain evidence="7 8">MP-1</strain>
    </source>
</reference>
<evidence type="ECO:0000256" key="3">
    <source>
        <dbReference type="ARBA" id="ARBA00023002"/>
    </source>
</evidence>
<comment type="similarity">
    <text evidence="1 5">Belongs to the glutathione peroxidase family.</text>
</comment>
<dbReference type="Pfam" id="PF00255">
    <property type="entry name" value="GSHPx"/>
    <property type="match status" value="1"/>
</dbReference>
<evidence type="ECO:0000256" key="5">
    <source>
        <dbReference type="RuleBase" id="RU000499"/>
    </source>
</evidence>
<dbReference type="PIRSF" id="PIRSF000303">
    <property type="entry name" value="Glutathion_perox"/>
    <property type="match status" value="1"/>
</dbReference>
<organism evidence="7 8">
    <name type="scientific">Moritella marina ATCC 15381</name>
    <dbReference type="NCBI Taxonomy" id="1202962"/>
    <lineage>
        <taxon>Bacteria</taxon>
        <taxon>Pseudomonadati</taxon>
        <taxon>Pseudomonadota</taxon>
        <taxon>Gammaproteobacteria</taxon>
        <taxon>Alteromonadales</taxon>
        <taxon>Moritellaceae</taxon>
        <taxon>Moritella</taxon>
    </lineage>
</organism>
<dbReference type="PROSITE" id="PS00763">
    <property type="entry name" value="GLUTATHIONE_PEROXID_2"/>
    <property type="match status" value="1"/>
</dbReference>
<dbReference type="Gene3D" id="3.40.30.10">
    <property type="entry name" value="Glutaredoxin"/>
    <property type="match status" value="1"/>
</dbReference>